<accession>A0A136J549</accession>
<dbReference type="EMBL" id="KQ964249">
    <property type="protein sequence ID" value="KXJ92327.1"/>
    <property type="molecule type" value="Genomic_DNA"/>
</dbReference>
<evidence type="ECO:0000256" key="4">
    <source>
        <dbReference type="ARBA" id="ARBA00022763"/>
    </source>
</evidence>
<evidence type="ECO:0000259" key="9">
    <source>
        <dbReference type="Pfam" id="PF25812"/>
    </source>
</evidence>
<feature type="compositionally biased region" description="Basic and acidic residues" evidence="8">
    <location>
        <begin position="103"/>
        <end position="112"/>
    </location>
</feature>
<dbReference type="PANTHER" id="PTHR12172">
    <property type="entry name" value="CELL CYCLE CHECKPOINT PROTEIN RAD17"/>
    <property type="match status" value="1"/>
</dbReference>
<keyword evidence="3" id="KW-0547">Nucleotide-binding</keyword>
<dbReference type="Proteomes" id="UP000070501">
    <property type="component" value="Unassembled WGS sequence"/>
</dbReference>
<keyword evidence="4" id="KW-0227">DNA damage</keyword>
<dbReference type="OrthoDB" id="10265971at2759"/>
<dbReference type="GO" id="GO:0006281">
    <property type="term" value="P:DNA repair"/>
    <property type="evidence" value="ECO:0007669"/>
    <property type="project" value="InterPro"/>
</dbReference>
<comment type="similarity">
    <text evidence="2">Belongs to the rad17/RAD24 family.</text>
</comment>
<dbReference type="InterPro" id="IPR027417">
    <property type="entry name" value="P-loop_NTPase"/>
</dbReference>
<feature type="region of interest" description="Disordered" evidence="8">
    <location>
        <begin position="829"/>
        <end position="887"/>
    </location>
</feature>
<evidence type="ECO:0000256" key="6">
    <source>
        <dbReference type="ARBA" id="ARBA00023242"/>
    </source>
</evidence>
<dbReference type="InterPro" id="IPR004582">
    <property type="entry name" value="Checkpoint_prot_Rad17_Rad24"/>
</dbReference>
<feature type="compositionally biased region" description="Basic residues" evidence="8">
    <location>
        <begin position="1"/>
        <end position="12"/>
    </location>
</feature>
<evidence type="ECO:0000256" key="2">
    <source>
        <dbReference type="ARBA" id="ARBA00006168"/>
    </source>
</evidence>
<dbReference type="AlphaFoldDB" id="A0A136J549"/>
<dbReference type="GO" id="GO:0005634">
    <property type="term" value="C:nucleus"/>
    <property type="evidence" value="ECO:0007669"/>
    <property type="project" value="UniProtKB-SubCell"/>
</dbReference>
<feature type="compositionally biased region" description="Polar residues" evidence="8">
    <location>
        <begin position="24"/>
        <end position="33"/>
    </location>
</feature>
<feature type="compositionally biased region" description="Low complexity" evidence="8">
    <location>
        <begin position="766"/>
        <end position="785"/>
    </location>
</feature>
<dbReference type="Pfam" id="PF25812">
    <property type="entry name" value="RAD24_helical"/>
    <property type="match status" value="1"/>
</dbReference>
<feature type="region of interest" description="Disordered" evidence="8">
    <location>
        <begin position="315"/>
        <end position="339"/>
    </location>
</feature>
<feature type="region of interest" description="Disordered" evidence="8">
    <location>
        <begin position="731"/>
        <end position="750"/>
    </location>
</feature>
<evidence type="ECO:0000256" key="1">
    <source>
        <dbReference type="ARBA" id="ARBA00004123"/>
    </source>
</evidence>
<dbReference type="Gene3D" id="3.40.50.300">
    <property type="entry name" value="P-loop containing nucleotide triphosphate hydrolases"/>
    <property type="match status" value="1"/>
</dbReference>
<feature type="compositionally biased region" description="Low complexity" evidence="8">
    <location>
        <begin position="69"/>
        <end position="88"/>
    </location>
</feature>
<comment type="subcellular location">
    <subcellularLocation>
        <location evidence="1">Nucleus</location>
    </subcellularLocation>
</comment>
<feature type="region of interest" description="Disordered" evidence="8">
    <location>
        <begin position="1"/>
        <end position="113"/>
    </location>
</feature>
<dbReference type="GO" id="GO:0033314">
    <property type="term" value="P:mitotic DNA replication checkpoint signaling"/>
    <property type="evidence" value="ECO:0007669"/>
    <property type="project" value="TreeGrafter"/>
</dbReference>
<organism evidence="10 11">
    <name type="scientific">Microdochium bolleyi</name>
    <dbReference type="NCBI Taxonomy" id="196109"/>
    <lineage>
        <taxon>Eukaryota</taxon>
        <taxon>Fungi</taxon>
        <taxon>Dikarya</taxon>
        <taxon>Ascomycota</taxon>
        <taxon>Pezizomycotina</taxon>
        <taxon>Sordariomycetes</taxon>
        <taxon>Xylariomycetidae</taxon>
        <taxon>Xylariales</taxon>
        <taxon>Microdochiaceae</taxon>
        <taxon>Microdochium</taxon>
    </lineage>
</organism>
<keyword evidence="5" id="KW-0067">ATP-binding</keyword>
<feature type="region of interest" description="Disordered" evidence="8">
    <location>
        <begin position="163"/>
        <end position="186"/>
    </location>
</feature>
<evidence type="ECO:0000313" key="10">
    <source>
        <dbReference type="EMBL" id="KXJ92327.1"/>
    </source>
</evidence>
<feature type="region of interest" description="Disordered" evidence="8">
    <location>
        <begin position="756"/>
        <end position="785"/>
    </location>
</feature>
<feature type="compositionally biased region" description="Polar residues" evidence="8">
    <location>
        <begin position="174"/>
        <end position="186"/>
    </location>
</feature>
<keyword evidence="11" id="KW-1185">Reference proteome</keyword>
<evidence type="ECO:0000256" key="8">
    <source>
        <dbReference type="SAM" id="MobiDB-lite"/>
    </source>
</evidence>
<evidence type="ECO:0000256" key="5">
    <source>
        <dbReference type="ARBA" id="ARBA00022840"/>
    </source>
</evidence>
<dbReference type="PANTHER" id="PTHR12172:SF0">
    <property type="entry name" value="CELL CYCLE CHECKPOINT PROTEIN RAD17"/>
    <property type="match status" value="1"/>
</dbReference>
<protein>
    <submittedName>
        <fullName evidence="10">Rad17 cell cycle checkpoint protein-domain-containing protein</fullName>
    </submittedName>
</protein>
<sequence length="904" mass="97454">MAPPPAKRRRRNVLPSSSDDEGSATRNGSNTLTRYLVASPEKPATKPAPDASPIRSNLASRPFRNSTTNSANGSPSRRASGRRSATNSPVKTRTRDASNGIKQDPDKPRNGDLKSLFSKQAERAPATSHAQIEDIISDPISDDDLDADFGSFVASTASRIGQNVRKRLKDGSQPVASSNMNGPPSGSQLFARPLRPAPETIPDNEQRPWSERFGPVNLEELAVHKKKVADVRSWIEGVISGRLRQRLLVLKGAAGTGKTTTVKLLAKDMKCELLEWKNPTGALASGPGVLSASAQFQDFLGRSGKFSQLDIGSFGEDESAEGKTRSMGPPPSNTKGGSGKKVILVEEFPNTFARSSTALTSFRNALLQYLITNTPSLAAFGQHVTSGPITPVILVISETLLTTTSASADSFTAHRLLGPEISRHPGTCIIEFNAIAPTLLAGALELVVQKEARKSGRRKTPGPLVLKKLGEIGDIRSAISSLEFLCLKGDSEADWGSKVAFTKPKRGAKSGVVLTKGEADSLELISQRESSLGIFHAVGKIVYNKREEMPMSPSTPSGSAESLPEYLSQYSRPKRSEVAVDELIDETGTDIQTFVSALHENYALSCEASSLDPKSSLDYLNDCLDYLSESDLLSPSWDVFFGGSGYTGRDSASHALRQDEIAYHVATRGLLFSLPCPVKRAKTSGRPGGDAFKMFYPTSIKLWRGKEELEGLVDHWATSLLRGDEGTRKLTEGASAFRKPMTTGSDSGGDWISRQAAAQRRPSGTQQSPDSQNQGQGSSSSPLLSLGSSARREMLLERLPYMAHMARRRKLTLSSARLRELEKVVSFTGIGPPGANEDADDEGGEAPPAVAAEQWATDRPTEELSPRKKRSSIVGIRQKPDHEPVENSLLTVQKLVLSDDDIED</sequence>
<feature type="compositionally biased region" description="Polar residues" evidence="8">
    <location>
        <begin position="54"/>
        <end position="68"/>
    </location>
</feature>
<dbReference type="InterPro" id="IPR057927">
    <property type="entry name" value="RAD24-like_helical"/>
</dbReference>
<dbReference type="SUPFAM" id="SSF52540">
    <property type="entry name" value="P-loop containing nucleoside triphosphate hydrolases"/>
    <property type="match status" value="1"/>
</dbReference>
<name>A0A136J549_9PEZI</name>
<evidence type="ECO:0000256" key="3">
    <source>
        <dbReference type="ARBA" id="ARBA00022741"/>
    </source>
</evidence>
<dbReference type="GO" id="GO:0003689">
    <property type="term" value="F:DNA clamp loader activity"/>
    <property type="evidence" value="ECO:0007669"/>
    <property type="project" value="TreeGrafter"/>
</dbReference>
<proteinExistence type="inferred from homology"/>
<reference evidence="11" key="1">
    <citation type="submission" date="2016-02" db="EMBL/GenBank/DDBJ databases">
        <title>Draft genome sequence of Microdochium bolleyi, a fungal endophyte of beachgrass.</title>
        <authorList>
            <consortium name="DOE Joint Genome Institute"/>
            <person name="David A.S."/>
            <person name="May G."/>
            <person name="Haridas S."/>
            <person name="Lim J."/>
            <person name="Wang M."/>
            <person name="Labutti K."/>
            <person name="Lipzen A."/>
            <person name="Barry K."/>
            <person name="Grigoriev I.V."/>
        </authorList>
    </citation>
    <scope>NUCLEOTIDE SEQUENCE [LARGE SCALE GENOMIC DNA]</scope>
    <source>
        <strain evidence="11">J235TASD1</strain>
    </source>
</reference>
<dbReference type="STRING" id="196109.A0A136J549"/>
<gene>
    <name evidence="10" type="ORF">Micbo1qcDRAFT_61304</name>
</gene>
<evidence type="ECO:0000313" key="11">
    <source>
        <dbReference type="Proteomes" id="UP000070501"/>
    </source>
</evidence>
<evidence type="ECO:0000256" key="7">
    <source>
        <dbReference type="ARBA" id="ARBA00023306"/>
    </source>
</evidence>
<keyword evidence="7" id="KW-0131">Cell cycle</keyword>
<feature type="domain" description="Checkpoint protein RAD24-like helical bundle" evidence="9">
    <location>
        <begin position="529"/>
        <end position="636"/>
    </location>
</feature>
<dbReference type="Pfam" id="PF03215">
    <property type="entry name" value="Rad17"/>
    <property type="match status" value="1"/>
</dbReference>
<dbReference type="GO" id="GO:0003682">
    <property type="term" value="F:chromatin binding"/>
    <property type="evidence" value="ECO:0007669"/>
    <property type="project" value="TreeGrafter"/>
</dbReference>
<dbReference type="GO" id="GO:0000077">
    <property type="term" value="P:DNA damage checkpoint signaling"/>
    <property type="evidence" value="ECO:0007669"/>
    <property type="project" value="TreeGrafter"/>
</dbReference>
<dbReference type="GO" id="GO:0005524">
    <property type="term" value="F:ATP binding"/>
    <property type="evidence" value="ECO:0007669"/>
    <property type="project" value="UniProtKB-KW"/>
</dbReference>
<keyword evidence="6" id="KW-0539">Nucleus</keyword>
<dbReference type="InParanoid" id="A0A136J549"/>